<dbReference type="AlphaFoldDB" id="A0A7J8FIK7"/>
<feature type="compositionally biased region" description="Basic and acidic residues" evidence="1">
    <location>
        <begin position="84"/>
        <end position="95"/>
    </location>
</feature>
<feature type="region of interest" description="Disordered" evidence="1">
    <location>
        <begin position="77"/>
        <end position="102"/>
    </location>
</feature>
<protein>
    <submittedName>
        <fullName evidence="2">Uncharacterized protein</fullName>
    </submittedName>
</protein>
<dbReference type="Proteomes" id="UP000593571">
    <property type="component" value="Unassembled WGS sequence"/>
</dbReference>
<reference evidence="2 3" key="1">
    <citation type="journal article" date="2020" name="Nature">
        <title>Six reference-quality genomes reveal evolution of bat adaptations.</title>
        <authorList>
            <person name="Jebb D."/>
            <person name="Huang Z."/>
            <person name="Pippel M."/>
            <person name="Hughes G.M."/>
            <person name="Lavrichenko K."/>
            <person name="Devanna P."/>
            <person name="Winkler S."/>
            <person name="Jermiin L.S."/>
            <person name="Skirmuntt E.C."/>
            <person name="Katzourakis A."/>
            <person name="Burkitt-Gray L."/>
            <person name="Ray D.A."/>
            <person name="Sullivan K.A.M."/>
            <person name="Roscito J.G."/>
            <person name="Kirilenko B.M."/>
            <person name="Davalos L.M."/>
            <person name="Corthals A.P."/>
            <person name="Power M.L."/>
            <person name="Jones G."/>
            <person name="Ransome R.D."/>
            <person name="Dechmann D.K.N."/>
            <person name="Locatelli A.G."/>
            <person name="Puechmaille S.J."/>
            <person name="Fedrigo O."/>
            <person name="Jarvis E.D."/>
            <person name="Hiller M."/>
            <person name="Vernes S.C."/>
            <person name="Myers E.W."/>
            <person name="Teeling E.C."/>
        </authorList>
    </citation>
    <scope>NUCLEOTIDE SEQUENCE [LARGE SCALE GENOMIC DNA]</scope>
    <source>
        <strain evidence="2">MRouAeg1</strain>
        <tissue evidence="2">Muscle</tissue>
    </source>
</reference>
<dbReference type="EMBL" id="JACASE010000007">
    <property type="protein sequence ID" value="KAF6447391.1"/>
    <property type="molecule type" value="Genomic_DNA"/>
</dbReference>
<proteinExistence type="predicted"/>
<name>A0A7J8FIK7_ROUAE</name>
<evidence type="ECO:0000313" key="2">
    <source>
        <dbReference type="EMBL" id="KAF6447391.1"/>
    </source>
</evidence>
<sequence length="157" mass="17188">MCRSFLPAMFEELGPGSSSHCPEWALSSARTPGCRLGPCRWRSDSRCGVFCLLLGSQAFPLITFIESSVLVADCPPRGPGKGRAGPEHALPEGPRKPGFLHQGSPRAEAFLRHLQCKGQSPSMTQEMRYHLRAVYLEDRKQPSSLPLTLLQPAAFAL</sequence>
<evidence type="ECO:0000256" key="1">
    <source>
        <dbReference type="SAM" id="MobiDB-lite"/>
    </source>
</evidence>
<evidence type="ECO:0000313" key="3">
    <source>
        <dbReference type="Proteomes" id="UP000593571"/>
    </source>
</evidence>
<accession>A0A7J8FIK7</accession>
<keyword evidence="3" id="KW-1185">Reference proteome</keyword>
<organism evidence="2 3">
    <name type="scientific">Rousettus aegyptiacus</name>
    <name type="common">Egyptian fruit bat</name>
    <name type="synonym">Pteropus aegyptiacus</name>
    <dbReference type="NCBI Taxonomy" id="9407"/>
    <lineage>
        <taxon>Eukaryota</taxon>
        <taxon>Metazoa</taxon>
        <taxon>Chordata</taxon>
        <taxon>Craniata</taxon>
        <taxon>Vertebrata</taxon>
        <taxon>Euteleostomi</taxon>
        <taxon>Mammalia</taxon>
        <taxon>Eutheria</taxon>
        <taxon>Laurasiatheria</taxon>
        <taxon>Chiroptera</taxon>
        <taxon>Yinpterochiroptera</taxon>
        <taxon>Pteropodoidea</taxon>
        <taxon>Pteropodidae</taxon>
        <taxon>Rousettinae</taxon>
        <taxon>Rousettus</taxon>
    </lineage>
</organism>
<comment type="caution">
    <text evidence="2">The sequence shown here is derived from an EMBL/GenBank/DDBJ whole genome shotgun (WGS) entry which is preliminary data.</text>
</comment>
<gene>
    <name evidence="2" type="ORF">HJG63_011853</name>
</gene>